<evidence type="ECO:0000313" key="3">
    <source>
        <dbReference type="Proteomes" id="UP000198211"/>
    </source>
</evidence>
<dbReference type="OrthoDB" id="126554at2759"/>
<organism evidence="2 3">
    <name type="scientific">Phytophthora megakarya</name>
    <dbReference type="NCBI Taxonomy" id="4795"/>
    <lineage>
        <taxon>Eukaryota</taxon>
        <taxon>Sar</taxon>
        <taxon>Stramenopiles</taxon>
        <taxon>Oomycota</taxon>
        <taxon>Peronosporomycetes</taxon>
        <taxon>Peronosporales</taxon>
        <taxon>Peronosporaceae</taxon>
        <taxon>Phytophthora</taxon>
    </lineage>
</organism>
<feature type="compositionally biased region" description="Basic and acidic residues" evidence="1">
    <location>
        <begin position="76"/>
        <end position="86"/>
    </location>
</feature>
<feature type="compositionally biased region" description="Polar residues" evidence="1">
    <location>
        <begin position="90"/>
        <end position="99"/>
    </location>
</feature>
<evidence type="ECO:0000256" key="1">
    <source>
        <dbReference type="SAM" id="MobiDB-lite"/>
    </source>
</evidence>
<proteinExistence type="predicted"/>
<gene>
    <name evidence="2" type="ORF">PHMEG_00012342</name>
</gene>
<evidence type="ECO:0000313" key="2">
    <source>
        <dbReference type="EMBL" id="OWZ14210.1"/>
    </source>
</evidence>
<dbReference type="EMBL" id="NBNE01001390">
    <property type="protein sequence ID" value="OWZ14210.1"/>
    <property type="molecule type" value="Genomic_DNA"/>
</dbReference>
<dbReference type="GO" id="GO:0006508">
    <property type="term" value="P:proteolysis"/>
    <property type="evidence" value="ECO:0007669"/>
    <property type="project" value="UniProtKB-KW"/>
</dbReference>
<keyword evidence="2" id="KW-0378">Hydrolase</keyword>
<keyword evidence="3" id="KW-1185">Reference proteome</keyword>
<keyword evidence="2" id="KW-0645">Protease</keyword>
<accession>A0A225WBJ9</accession>
<feature type="region of interest" description="Disordered" evidence="1">
    <location>
        <begin position="76"/>
        <end position="99"/>
    </location>
</feature>
<dbReference type="GO" id="GO:0008233">
    <property type="term" value="F:peptidase activity"/>
    <property type="evidence" value="ECO:0007669"/>
    <property type="project" value="UniProtKB-KW"/>
</dbReference>
<name>A0A225WBJ9_9STRA</name>
<dbReference type="Proteomes" id="UP000198211">
    <property type="component" value="Unassembled WGS sequence"/>
</dbReference>
<reference evidence="3" key="1">
    <citation type="submission" date="2017-03" db="EMBL/GenBank/DDBJ databases">
        <title>Phytopthora megakarya and P. palmivora, two closely related causual agents of cacao black pod achieved similar genome size and gene model numbers by different mechanisms.</title>
        <authorList>
            <person name="Ali S."/>
            <person name="Shao J."/>
            <person name="Larry D.J."/>
            <person name="Kronmiller B."/>
            <person name="Shen D."/>
            <person name="Strem M.D."/>
            <person name="Melnick R.L."/>
            <person name="Guiltinan M.J."/>
            <person name="Tyler B.M."/>
            <person name="Meinhardt L.W."/>
            <person name="Bailey B.A."/>
        </authorList>
    </citation>
    <scope>NUCLEOTIDE SEQUENCE [LARGE SCALE GENOMIC DNA]</scope>
    <source>
        <strain evidence="3">zdho120</strain>
    </source>
</reference>
<sequence>MDHSAGSEVVFGTDFMIPAGIRLDLFNATAKLPGGKWRCWWTDEEPADTSRRMDCVSVAEMKNIFRNSRRLGAAHCRADPDDHSVPDRVANSSTIDEYH</sequence>
<protein>
    <submittedName>
        <fullName evidence="2">Eukaryotic/viral aspartic protease</fullName>
    </submittedName>
</protein>
<comment type="caution">
    <text evidence="2">The sequence shown here is derived from an EMBL/GenBank/DDBJ whole genome shotgun (WGS) entry which is preliminary data.</text>
</comment>
<dbReference type="AlphaFoldDB" id="A0A225WBJ9"/>